<dbReference type="Proteomes" id="UP000199427">
    <property type="component" value="Unassembled WGS sequence"/>
</dbReference>
<dbReference type="OrthoDB" id="2157513at2"/>
<dbReference type="SUPFAM" id="SSF158622">
    <property type="entry name" value="YheA/YmcA-like"/>
    <property type="match status" value="1"/>
</dbReference>
<dbReference type="InterPro" id="IPR010368">
    <property type="entry name" value="Com_YlbF"/>
</dbReference>
<dbReference type="Gene3D" id="1.20.1500.10">
    <property type="entry name" value="YheA/YmcA-like"/>
    <property type="match status" value="1"/>
</dbReference>
<proteinExistence type="predicted"/>
<dbReference type="RefSeq" id="WP_091771964.1">
    <property type="nucleotide sequence ID" value="NZ_CAESCL010000036.1"/>
</dbReference>
<dbReference type="PANTHER" id="PTHR38448:SF2">
    <property type="entry name" value="REGULATORY PROTEIN YLBF"/>
    <property type="match status" value="1"/>
</dbReference>
<protein>
    <submittedName>
        <fullName evidence="1">Cell fate regulator YlbF, YheA/YmcA/DUF963 family (Controls sporulation, competence, biofilm development)</fullName>
    </submittedName>
</protein>
<reference evidence="1 2" key="1">
    <citation type="submission" date="2016-10" db="EMBL/GenBank/DDBJ databases">
        <authorList>
            <person name="de Groot N.N."/>
        </authorList>
    </citation>
    <scope>NUCLEOTIDE SEQUENCE [LARGE SCALE GENOMIC DNA]</scope>
    <source>
        <strain evidence="1 2">DSM 21633</strain>
    </source>
</reference>
<evidence type="ECO:0000313" key="1">
    <source>
        <dbReference type="EMBL" id="SEP54990.1"/>
    </source>
</evidence>
<dbReference type="STRING" id="571933.SAMN05216362_1016"/>
<organism evidence="1 2">
    <name type="scientific">Piscibacillus halophilus</name>
    <dbReference type="NCBI Taxonomy" id="571933"/>
    <lineage>
        <taxon>Bacteria</taxon>
        <taxon>Bacillati</taxon>
        <taxon>Bacillota</taxon>
        <taxon>Bacilli</taxon>
        <taxon>Bacillales</taxon>
        <taxon>Bacillaceae</taxon>
        <taxon>Piscibacillus</taxon>
    </lineage>
</organism>
<accession>A0A1H8YS43</accession>
<name>A0A1H8YS43_9BACI</name>
<dbReference type="InterPro" id="IPR023378">
    <property type="entry name" value="YheA/YmcA-like_dom_sf"/>
</dbReference>
<keyword evidence="2" id="KW-1185">Reference proteome</keyword>
<evidence type="ECO:0000313" key="2">
    <source>
        <dbReference type="Proteomes" id="UP000199427"/>
    </source>
</evidence>
<dbReference type="AlphaFoldDB" id="A0A1H8YS43"/>
<gene>
    <name evidence="1" type="ORF">SAMN05216362_1016</name>
</gene>
<sequence>MLANMEVIDALEHAEKLGKMIKQSEDFHIYTKRKQDLYQDSEARKLMDDFAKMKEHYEDVQRFGRYHPDYSKIMKEIREQKRDLDMHETVAIYKQSETQLQGLLDDVSEIVANAISPNIKAPRDGIALKDTGSGCGCGSGGSCGCQAS</sequence>
<dbReference type="EMBL" id="FOES01000001">
    <property type="protein sequence ID" value="SEP54990.1"/>
    <property type="molecule type" value="Genomic_DNA"/>
</dbReference>
<dbReference type="PANTHER" id="PTHR38448">
    <property type="entry name" value="REGULATORY PROTEIN YLBF-RELATED"/>
    <property type="match status" value="1"/>
</dbReference>
<dbReference type="Pfam" id="PF06133">
    <property type="entry name" value="Com_YlbF"/>
    <property type="match status" value="1"/>
</dbReference>
<dbReference type="InterPro" id="IPR052767">
    <property type="entry name" value="Bact_com_dev_regulator"/>
</dbReference>